<evidence type="ECO:0000256" key="5">
    <source>
        <dbReference type="ARBA" id="ARBA00022803"/>
    </source>
</evidence>
<dbReference type="OMA" id="ACQQYLQ"/>
<dbReference type="GO" id="GO:0005813">
    <property type="term" value="C:centrosome"/>
    <property type="evidence" value="ECO:0007669"/>
    <property type="project" value="UniProtKB-SubCell"/>
</dbReference>
<dbReference type="Ensembl" id="ENSGACT00000020127.2">
    <property type="protein sequence ID" value="ENSGACP00000020088.2"/>
    <property type="gene ID" value="ENSGACG00000015229.2"/>
</dbReference>
<keyword evidence="6 9" id="KW-0175">Coiled coil</keyword>
<sequence>MVTVTSASSVSFGRRTCGGCSWSQSGSRLLGSARLGWCRFTGLVGWGEAMEQQEQVEWDDVNKLLQHHGFKPVHFADPGGNTNISDLIVLDKKSAGEIRMSLRTMLTDSERRQALIQELIKSNNQLKEEVHQHTGRASQQSQRVSELEGLLDVVRTRVQDLEGRYLSEAAQQHGHTHLLQQERKEAQKQCEVLEQKLSTQREEAAQLQRKLYFTIREQEQRLARQSRTFQNICKRVSQQQSPADQQVLDVIDFYETKMTPLLDELRAVKGQPEGSPMAQPTGMKEATPSFKTVLQAYQEQQKRSHAQAEELQREVERLKQDLEKRPSLRDVKFYKHKLRRLEGSKKHKSTRSPNEDNTSETSEQTKEAGLCARYHHLLKEIRAAVTDSNGPFQPSSVASDLAEFHTVVPTLEAWAQQLRLLKDLQRALNRLTGRLMPWKPRDGGHTVAVKVEDMLMLVDSMLENTSAEEDKVLRSPTRYTLGSMVSHFQKLFDVSSLSGVYPRMNEVYSRLEEMRNIMRNLRDVLQLDSRAPPAEVVHGVERLVSSTQNTAGFQSLLGEADIDSIILKVKQHDDFFPAFHALIVDMLQTLGVSHLGDVLPAVESLKPTAQ</sequence>
<evidence type="ECO:0000313" key="12">
    <source>
        <dbReference type="Proteomes" id="UP000007635"/>
    </source>
</evidence>
<comment type="subcellular location">
    <subcellularLocation>
        <location evidence="1">Cytoplasm</location>
        <location evidence="1">Cytoskeleton</location>
        <location evidence="1">Microtubule organizing center</location>
        <location evidence="1">Centrosome</location>
    </subcellularLocation>
</comment>
<evidence type="ECO:0000256" key="9">
    <source>
        <dbReference type="SAM" id="Coils"/>
    </source>
</evidence>
<protein>
    <recommendedName>
        <fullName evidence="3">Centrosomal protein of 70 kDa</fullName>
    </recommendedName>
</protein>
<evidence type="ECO:0000256" key="4">
    <source>
        <dbReference type="ARBA" id="ARBA00022490"/>
    </source>
</evidence>
<proteinExistence type="predicted"/>
<reference evidence="11" key="2">
    <citation type="submission" date="2025-08" db="UniProtKB">
        <authorList>
            <consortium name="Ensembl"/>
        </authorList>
    </citation>
    <scope>IDENTIFICATION</scope>
</reference>
<evidence type="ECO:0000256" key="10">
    <source>
        <dbReference type="SAM" id="MobiDB-lite"/>
    </source>
</evidence>
<keyword evidence="7" id="KW-0206">Cytoskeleton</keyword>
<dbReference type="InParanoid" id="G3PR53"/>
<dbReference type="eggNOG" id="ENOG502QS45">
    <property type="taxonomic scope" value="Eukaryota"/>
</dbReference>
<feature type="compositionally biased region" description="Polar residues" evidence="10">
    <location>
        <begin position="351"/>
        <end position="362"/>
    </location>
</feature>
<reference evidence="11" key="3">
    <citation type="submission" date="2025-09" db="UniProtKB">
        <authorList>
            <consortium name="Ensembl"/>
        </authorList>
    </citation>
    <scope>IDENTIFICATION</scope>
</reference>
<dbReference type="PANTHER" id="PTHR14594">
    <property type="entry name" value="CENTROSOMAL PROTEIN OF 70 KDA"/>
    <property type="match status" value="1"/>
</dbReference>
<keyword evidence="5" id="KW-0802">TPR repeat</keyword>
<dbReference type="GO" id="GO:0060271">
    <property type="term" value="P:cilium assembly"/>
    <property type="evidence" value="ECO:0007669"/>
    <property type="project" value="InterPro"/>
</dbReference>
<dbReference type="STRING" id="69293.ENSGACP00000020088"/>
<keyword evidence="4" id="KW-0963">Cytoplasm</keyword>
<dbReference type="PANTHER" id="PTHR14594:SF1">
    <property type="entry name" value="CENTROSOMAL PROTEIN OF 70 KDA"/>
    <property type="match status" value="1"/>
</dbReference>
<organism evidence="11 12">
    <name type="scientific">Gasterosteus aculeatus aculeatus</name>
    <name type="common">three-spined stickleback</name>
    <dbReference type="NCBI Taxonomy" id="481459"/>
    <lineage>
        <taxon>Eukaryota</taxon>
        <taxon>Metazoa</taxon>
        <taxon>Chordata</taxon>
        <taxon>Craniata</taxon>
        <taxon>Vertebrata</taxon>
        <taxon>Euteleostomi</taxon>
        <taxon>Actinopterygii</taxon>
        <taxon>Neopterygii</taxon>
        <taxon>Teleostei</taxon>
        <taxon>Neoteleostei</taxon>
        <taxon>Acanthomorphata</taxon>
        <taxon>Eupercaria</taxon>
        <taxon>Perciformes</taxon>
        <taxon>Cottioidei</taxon>
        <taxon>Gasterosteales</taxon>
        <taxon>Gasterosteidae</taxon>
        <taxon>Gasterosteus</taxon>
    </lineage>
</organism>
<reference evidence="11 12" key="1">
    <citation type="journal article" date="2021" name="G3 (Bethesda)">
        <title>Improved contiguity of the threespine stickleback genome using long-read sequencing.</title>
        <authorList>
            <person name="Nath S."/>
            <person name="Shaw D.E."/>
            <person name="White M.A."/>
        </authorList>
    </citation>
    <scope>NUCLEOTIDE SEQUENCE [LARGE SCALE GENOMIC DNA]</scope>
    <source>
        <strain evidence="11 12">Lake Benthic</strain>
    </source>
</reference>
<evidence type="ECO:0000256" key="6">
    <source>
        <dbReference type="ARBA" id="ARBA00023054"/>
    </source>
</evidence>
<evidence type="ECO:0000256" key="7">
    <source>
        <dbReference type="ARBA" id="ARBA00023212"/>
    </source>
</evidence>
<dbReference type="Bgee" id="ENSGACG00000015229">
    <property type="expression patterns" value="Expressed in head kidney and 11 other cell types or tissues"/>
</dbReference>
<feature type="region of interest" description="Disordered" evidence="10">
    <location>
        <begin position="339"/>
        <end position="366"/>
    </location>
</feature>
<evidence type="ECO:0000256" key="8">
    <source>
        <dbReference type="ARBA" id="ARBA00025273"/>
    </source>
</evidence>
<dbReference type="AlphaFoldDB" id="G3PR53"/>
<comment type="function">
    <text evidence="8">Plays a role in the organization of both preexisting and nascent microtubules in interphase cells. During mitosis, required for the organization and orientation of the mitotic spindle.</text>
</comment>
<evidence type="ECO:0000256" key="2">
    <source>
        <dbReference type="ARBA" id="ARBA00011832"/>
    </source>
</evidence>
<dbReference type="Proteomes" id="UP000007635">
    <property type="component" value="Chromosome I"/>
</dbReference>
<evidence type="ECO:0000256" key="3">
    <source>
        <dbReference type="ARBA" id="ARBA00018408"/>
    </source>
</evidence>
<keyword evidence="12" id="KW-1185">Reference proteome</keyword>
<name>G3PR53_GASAC</name>
<evidence type="ECO:0000313" key="11">
    <source>
        <dbReference type="Ensembl" id="ENSGACP00000020088.2"/>
    </source>
</evidence>
<dbReference type="GeneTree" id="ENSGT00390000009029"/>
<feature type="compositionally biased region" description="Basic residues" evidence="10">
    <location>
        <begin position="339"/>
        <end position="350"/>
    </location>
</feature>
<accession>G3PR53</accession>
<feature type="coiled-coil region" evidence="9">
    <location>
        <begin position="109"/>
        <end position="210"/>
    </location>
</feature>
<dbReference type="GO" id="GO:0043015">
    <property type="term" value="F:gamma-tubulin binding"/>
    <property type="evidence" value="ECO:0007669"/>
    <property type="project" value="InterPro"/>
</dbReference>
<dbReference type="GO" id="GO:0070507">
    <property type="term" value="P:regulation of microtubule cytoskeleton organization"/>
    <property type="evidence" value="ECO:0007669"/>
    <property type="project" value="InterPro"/>
</dbReference>
<feature type="coiled-coil region" evidence="9">
    <location>
        <begin position="294"/>
        <end position="325"/>
    </location>
</feature>
<comment type="subunit">
    <text evidence="2">Directly interacts with tubulin-gamma; this interaction determines centrosomal localization.</text>
</comment>
<dbReference type="InterPro" id="IPR037692">
    <property type="entry name" value="CEP70"/>
</dbReference>
<evidence type="ECO:0000256" key="1">
    <source>
        <dbReference type="ARBA" id="ARBA00004300"/>
    </source>
</evidence>